<keyword evidence="10" id="KW-0804">Transcription</keyword>
<keyword evidence="9" id="KW-0238">DNA-binding</keyword>
<dbReference type="InterPro" id="IPR013087">
    <property type="entry name" value="Znf_C2H2_type"/>
</dbReference>
<evidence type="ECO:0000256" key="5">
    <source>
        <dbReference type="ARBA" id="ARBA00022737"/>
    </source>
</evidence>
<dbReference type="EMBL" id="JBJKFK010000446">
    <property type="protein sequence ID" value="KAL3317015.1"/>
    <property type="molecule type" value="Genomic_DNA"/>
</dbReference>
<evidence type="ECO:0000256" key="3">
    <source>
        <dbReference type="ARBA" id="ARBA00022491"/>
    </source>
</evidence>
<evidence type="ECO:0000256" key="11">
    <source>
        <dbReference type="ARBA" id="ARBA00023242"/>
    </source>
</evidence>
<dbReference type="PANTHER" id="PTHR12487:SF7">
    <property type="entry name" value="PROTEIN TEASHIRT-RELATED"/>
    <property type="match status" value="1"/>
</dbReference>
<evidence type="ECO:0000256" key="1">
    <source>
        <dbReference type="ARBA" id="ARBA00007158"/>
    </source>
</evidence>
<keyword evidence="8" id="KW-0805">Transcription regulation</keyword>
<dbReference type="PANTHER" id="PTHR12487">
    <property type="entry name" value="TEASHIRT-RELATED"/>
    <property type="match status" value="1"/>
</dbReference>
<name>A0ABD2QBX3_9PLAT</name>
<evidence type="ECO:0000256" key="9">
    <source>
        <dbReference type="ARBA" id="ARBA00023125"/>
    </source>
</evidence>
<dbReference type="Pfam" id="PF00096">
    <property type="entry name" value="zf-C2H2"/>
    <property type="match status" value="1"/>
</dbReference>
<evidence type="ECO:0000313" key="15">
    <source>
        <dbReference type="Proteomes" id="UP001626550"/>
    </source>
</evidence>
<evidence type="ECO:0000256" key="8">
    <source>
        <dbReference type="ARBA" id="ARBA00023015"/>
    </source>
</evidence>
<feature type="compositionally biased region" description="Basic and acidic residues" evidence="12">
    <location>
        <begin position="83"/>
        <end position="93"/>
    </location>
</feature>
<organism evidence="14 15">
    <name type="scientific">Cichlidogyrus casuarinus</name>
    <dbReference type="NCBI Taxonomy" id="1844966"/>
    <lineage>
        <taxon>Eukaryota</taxon>
        <taxon>Metazoa</taxon>
        <taxon>Spiralia</taxon>
        <taxon>Lophotrochozoa</taxon>
        <taxon>Platyhelminthes</taxon>
        <taxon>Monogenea</taxon>
        <taxon>Monopisthocotylea</taxon>
        <taxon>Dactylogyridea</taxon>
        <taxon>Ancyrocephalidae</taxon>
        <taxon>Cichlidogyrus</taxon>
    </lineage>
</organism>
<feature type="compositionally biased region" description="Basic and acidic residues" evidence="12">
    <location>
        <begin position="134"/>
        <end position="147"/>
    </location>
</feature>
<feature type="region of interest" description="Disordered" evidence="12">
    <location>
        <begin position="257"/>
        <end position="300"/>
    </location>
</feature>
<evidence type="ECO:0000256" key="12">
    <source>
        <dbReference type="SAM" id="MobiDB-lite"/>
    </source>
</evidence>
<sequence>MFVCFDTGHKPKSTPSDRDIPKLVRGQDMWINSETEQTREILRCMHCQQSFRTLPDLTMHMIATNHFSEIVYNEINSKSSASDTDKRRGEAIKRRCMSQTQKQSPHNESSDSVKDDASSKSSDLCAPDSTTTESLDHAQKVKMDSPDSKAVPRLSEEEDKDSKENPLSSLQKLVEFQQKSKPSMQDQNAQENDGLMNSVIKIFSHLSSDAVDDKNEAILSLKRLIEQEKTRSSQDNTTDNSMVNMLSGFLNFVSNKEPQETKKTSPRGSPGQTKVQTPTKAAQSSRPNFSTIPSNSQSSHIITSGITKKAKCHFCGKPFANKGQVRLHISKNKCPCLMQQQSGLANFGAMNGFGSEKSGSSPKDLDNVSKLGNPHLNAALELMRKQFNEPNSAEAKPKKEESNVASAFMGSDANSEALKARLNMMTLFSQALGLNASAATPAVPASSSSNSMTSNPLLGNFSNLFPLLNGMSLPSTLQSNTAAETLNASKLEKYLSLAKQLAVAQMFSSPELNFGVGK</sequence>
<dbReference type="GO" id="GO:0003677">
    <property type="term" value="F:DNA binding"/>
    <property type="evidence" value="ECO:0007669"/>
    <property type="project" value="UniProtKB-KW"/>
</dbReference>
<proteinExistence type="inferred from homology"/>
<keyword evidence="3" id="KW-0678">Repressor</keyword>
<dbReference type="InterPro" id="IPR027008">
    <property type="entry name" value="Teashirt_fam"/>
</dbReference>
<evidence type="ECO:0000259" key="13">
    <source>
        <dbReference type="PROSITE" id="PS00028"/>
    </source>
</evidence>
<evidence type="ECO:0000256" key="7">
    <source>
        <dbReference type="ARBA" id="ARBA00022833"/>
    </source>
</evidence>
<protein>
    <submittedName>
        <fullName evidence="14">Teashirt 3</fullName>
    </submittedName>
</protein>
<keyword evidence="5" id="KW-0677">Repeat</keyword>
<feature type="domain" description="C2H2-type" evidence="13">
    <location>
        <begin position="44"/>
        <end position="66"/>
    </location>
</feature>
<evidence type="ECO:0000313" key="14">
    <source>
        <dbReference type="EMBL" id="KAL3317015.1"/>
    </source>
</evidence>
<keyword evidence="4" id="KW-0479">Metal-binding</keyword>
<feature type="compositionally biased region" description="Polar residues" evidence="12">
    <location>
        <begin position="97"/>
        <end position="107"/>
    </location>
</feature>
<evidence type="ECO:0000256" key="2">
    <source>
        <dbReference type="ARBA" id="ARBA00022473"/>
    </source>
</evidence>
<dbReference type="GO" id="GO:0008270">
    <property type="term" value="F:zinc ion binding"/>
    <property type="evidence" value="ECO:0007669"/>
    <property type="project" value="UniProtKB-KW"/>
</dbReference>
<comment type="caution">
    <text evidence="14">The sequence shown here is derived from an EMBL/GenBank/DDBJ whole genome shotgun (WGS) entry which is preliminary data.</text>
</comment>
<keyword evidence="2" id="KW-0217">Developmental protein</keyword>
<accession>A0ABD2QBX3</accession>
<keyword evidence="11" id="KW-0539">Nucleus</keyword>
<feature type="compositionally biased region" description="Basic and acidic residues" evidence="12">
    <location>
        <begin position="108"/>
        <end position="118"/>
    </location>
</feature>
<feature type="region of interest" description="Disordered" evidence="12">
    <location>
        <begin position="78"/>
        <end position="168"/>
    </location>
</feature>
<dbReference type="Proteomes" id="UP001626550">
    <property type="component" value="Unassembled WGS sequence"/>
</dbReference>
<gene>
    <name evidence="14" type="primary">TSHZ3</name>
    <name evidence="14" type="ORF">Ciccas_004331</name>
</gene>
<keyword evidence="7" id="KW-0862">Zinc</keyword>
<comment type="similarity">
    <text evidence="1">Belongs to the teashirt C2H2-type zinc-finger protein family.</text>
</comment>
<keyword evidence="15" id="KW-1185">Reference proteome</keyword>
<dbReference type="PROSITE" id="PS00028">
    <property type="entry name" value="ZINC_FINGER_C2H2_1"/>
    <property type="match status" value="1"/>
</dbReference>
<feature type="region of interest" description="Disordered" evidence="12">
    <location>
        <begin position="1"/>
        <end position="20"/>
    </location>
</feature>
<dbReference type="AlphaFoldDB" id="A0ABD2QBX3"/>
<feature type="compositionally biased region" description="Polar residues" evidence="12">
    <location>
        <begin position="266"/>
        <end position="300"/>
    </location>
</feature>
<keyword evidence="6" id="KW-0863">Zinc-finger</keyword>
<evidence type="ECO:0000256" key="6">
    <source>
        <dbReference type="ARBA" id="ARBA00022771"/>
    </source>
</evidence>
<reference evidence="14 15" key="1">
    <citation type="submission" date="2024-11" db="EMBL/GenBank/DDBJ databases">
        <title>Adaptive evolution of stress response genes in parasites aligns with host niche diversity.</title>
        <authorList>
            <person name="Hahn C."/>
            <person name="Resl P."/>
        </authorList>
    </citation>
    <scope>NUCLEOTIDE SEQUENCE [LARGE SCALE GENOMIC DNA]</scope>
    <source>
        <strain evidence="14">EGGRZ-B1_66</strain>
        <tissue evidence="14">Body</tissue>
    </source>
</reference>
<evidence type="ECO:0000256" key="10">
    <source>
        <dbReference type="ARBA" id="ARBA00023163"/>
    </source>
</evidence>
<evidence type="ECO:0000256" key="4">
    <source>
        <dbReference type="ARBA" id="ARBA00022723"/>
    </source>
</evidence>
<dbReference type="SMART" id="SM00355">
    <property type="entry name" value="ZnF_C2H2"/>
    <property type="match status" value="2"/>
</dbReference>